<proteinExistence type="predicted"/>
<feature type="compositionally biased region" description="Basic and acidic residues" evidence="1">
    <location>
        <begin position="78"/>
        <end position="92"/>
    </location>
</feature>
<accession>A0A6V8JZW5</accession>
<dbReference type="AlphaFoldDB" id="A0A6V8JZW5"/>
<evidence type="ECO:0000256" key="1">
    <source>
        <dbReference type="SAM" id="MobiDB-lite"/>
    </source>
</evidence>
<evidence type="ECO:0000313" key="3">
    <source>
        <dbReference type="Proteomes" id="UP000482800"/>
    </source>
</evidence>
<evidence type="ECO:0000313" key="2">
    <source>
        <dbReference type="EMBL" id="GFJ78393.1"/>
    </source>
</evidence>
<name>A0A6V8JZW5_9ACTN</name>
<dbReference type="Proteomes" id="UP000482800">
    <property type="component" value="Unassembled WGS sequence"/>
</dbReference>
<feature type="region of interest" description="Disordered" evidence="1">
    <location>
        <begin position="34"/>
        <end position="100"/>
    </location>
</feature>
<gene>
    <name evidence="2" type="ORF">Phou_025730</name>
</gene>
<reference evidence="2 3" key="2">
    <citation type="submission" date="2020-03" db="EMBL/GenBank/DDBJ databases">
        <authorList>
            <person name="Ichikawa N."/>
            <person name="Kimura A."/>
            <person name="Kitahashi Y."/>
            <person name="Uohara A."/>
        </authorList>
    </citation>
    <scope>NUCLEOTIDE SEQUENCE [LARGE SCALE GENOMIC DNA]</scope>
    <source>
        <strain evidence="2 3">NBRC 108639</strain>
    </source>
</reference>
<organism evidence="2 3">
    <name type="scientific">Phytohabitans houttuyneae</name>
    <dbReference type="NCBI Taxonomy" id="1076126"/>
    <lineage>
        <taxon>Bacteria</taxon>
        <taxon>Bacillati</taxon>
        <taxon>Actinomycetota</taxon>
        <taxon>Actinomycetes</taxon>
        <taxon>Micromonosporales</taxon>
        <taxon>Micromonosporaceae</taxon>
    </lineage>
</organism>
<protein>
    <submittedName>
        <fullName evidence="2">Uncharacterized protein</fullName>
    </submittedName>
</protein>
<sequence>MGVSLQSEKDDRVVQRLRQPAQGGAVGRLVAQAHRAGERGGADRALPGGRQTHKPAAAVARVRRHLHEPAGGEPVEELAERGRVHHEPLPQRRERHAVRA</sequence>
<dbReference type="EMBL" id="BLPF01000001">
    <property type="protein sequence ID" value="GFJ78393.1"/>
    <property type="molecule type" value="Genomic_DNA"/>
</dbReference>
<comment type="caution">
    <text evidence="2">The sequence shown here is derived from an EMBL/GenBank/DDBJ whole genome shotgun (WGS) entry which is preliminary data.</text>
</comment>
<keyword evidence="3" id="KW-1185">Reference proteome</keyword>
<reference evidence="2 3" key="1">
    <citation type="submission" date="2020-03" db="EMBL/GenBank/DDBJ databases">
        <title>Whole genome shotgun sequence of Phytohabitans houttuyneae NBRC 108639.</title>
        <authorList>
            <person name="Komaki H."/>
            <person name="Tamura T."/>
        </authorList>
    </citation>
    <scope>NUCLEOTIDE SEQUENCE [LARGE SCALE GENOMIC DNA]</scope>
    <source>
        <strain evidence="2 3">NBRC 108639</strain>
    </source>
</reference>